<comment type="pathway">
    <text evidence="10">Lipid metabolism; phospholipid metabolism.</text>
</comment>
<reference evidence="11 12" key="1">
    <citation type="journal article" date="2014" name="Int. J. Syst. Evol. Microbiol.">
        <title>Complete genome sequence of Corynebacterium casei LMG S-19264T (=DSM 44701T), isolated from a smear-ripened cheese.</title>
        <authorList>
            <consortium name="US DOE Joint Genome Institute (JGI-PGF)"/>
            <person name="Walter F."/>
            <person name="Albersmeier A."/>
            <person name="Kalinowski J."/>
            <person name="Ruckert C."/>
        </authorList>
    </citation>
    <scope>NUCLEOTIDE SEQUENCE [LARGE SCALE GENOMIC DNA]</scope>
    <source>
        <strain evidence="11 12">CGMCC 1.7286</strain>
    </source>
</reference>
<organism evidence="11 12">
    <name type="scientific">Marinobacterium nitratireducens</name>
    <dbReference type="NCBI Taxonomy" id="518897"/>
    <lineage>
        <taxon>Bacteria</taxon>
        <taxon>Pseudomonadati</taxon>
        <taxon>Pseudomonadota</taxon>
        <taxon>Gammaproteobacteria</taxon>
        <taxon>Oceanospirillales</taxon>
        <taxon>Oceanospirillaceae</taxon>
        <taxon>Marinobacterium</taxon>
    </lineage>
</organism>
<comment type="similarity">
    <text evidence="10">Belongs to the PlsY family.</text>
</comment>
<keyword evidence="4 10" id="KW-0812">Transmembrane</keyword>
<keyword evidence="2 10" id="KW-0444">Lipid biosynthesis</keyword>
<name>A0A917ZMU9_9GAMM</name>
<keyword evidence="8 10" id="KW-0594">Phospholipid biosynthesis</keyword>
<keyword evidence="12" id="KW-1185">Reference proteome</keyword>
<feature type="transmembrane region" description="Helical" evidence="10">
    <location>
        <begin position="157"/>
        <end position="179"/>
    </location>
</feature>
<dbReference type="SMART" id="SM01207">
    <property type="entry name" value="G3P_acyltransf"/>
    <property type="match status" value="1"/>
</dbReference>
<keyword evidence="11" id="KW-0012">Acyltransferase</keyword>
<dbReference type="HAMAP" id="MF_01043">
    <property type="entry name" value="PlsY"/>
    <property type="match status" value="1"/>
</dbReference>
<dbReference type="NCBIfam" id="TIGR00023">
    <property type="entry name" value="glycerol-3-phosphate 1-O-acyltransferase PlsY"/>
    <property type="match status" value="1"/>
</dbReference>
<dbReference type="GO" id="GO:0008654">
    <property type="term" value="P:phospholipid biosynthetic process"/>
    <property type="evidence" value="ECO:0007669"/>
    <property type="project" value="UniProtKB-UniRule"/>
</dbReference>
<evidence type="ECO:0000313" key="11">
    <source>
        <dbReference type="EMBL" id="GGO85235.1"/>
    </source>
</evidence>
<keyword evidence="3 10" id="KW-0808">Transferase</keyword>
<comment type="caution">
    <text evidence="11">The sequence shown here is derived from an EMBL/GenBank/DDBJ whole genome shotgun (WGS) entry which is preliminary data.</text>
</comment>
<feature type="transmembrane region" description="Helical" evidence="10">
    <location>
        <begin position="116"/>
        <end position="137"/>
    </location>
</feature>
<dbReference type="EMBL" id="BMLT01000008">
    <property type="protein sequence ID" value="GGO85235.1"/>
    <property type="molecule type" value="Genomic_DNA"/>
</dbReference>
<evidence type="ECO:0000256" key="2">
    <source>
        <dbReference type="ARBA" id="ARBA00022516"/>
    </source>
</evidence>
<dbReference type="Pfam" id="PF02660">
    <property type="entry name" value="G3P_acyltransf"/>
    <property type="match status" value="1"/>
</dbReference>
<evidence type="ECO:0000256" key="3">
    <source>
        <dbReference type="ARBA" id="ARBA00022679"/>
    </source>
</evidence>
<dbReference type="PANTHER" id="PTHR30309:SF0">
    <property type="entry name" value="GLYCEROL-3-PHOSPHATE ACYLTRANSFERASE-RELATED"/>
    <property type="match status" value="1"/>
</dbReference>
<dbReference type="InterPro" id="IPR003811">
    <property type="entry name" value="G3P_acylTferase_PlsY"/>
</dbReference>
<evidence type="ECO:0000256" key="4">
    <source>
        <dbReference type="ARBA" id="ARBA00022692"/>
    </source>
</evidence>
<evidence type="ECO:0000256" key="6">
    <source>
        <dbReference type="ARBA" id="ARBA00023098"/>
    </source>
</evidence>
<proteinExistence type="inferred from homology"/>
<dbReference type="EC" id="2.3.1.275" evidence="10"/>
<evidence type="ECO:0000256" key="1">
    <source>
        <dbReference type="ARBA" id="ARBA00022475"/>
    </source>
</evidence>
<keyword evidence="9 10" id="KW-1208">Phospholipid metabolism</keyword>
<keyword evidence="6 10" id="KW-0443">Lipid metabolism</keyword>
<dbReference type="Proteomes" id="UP000599578">
    <property type="component" value="Unassembled WGS sequence"/>
</dbReference>
<keyword evidence="7 10" id="KW-0472">Membrane</keyword>
<comment type="function">
    <text evidence="10">Catalyzes the transfer of an acyl group from acyl-phosphate (acyl-PO(4)) to glycerol-3-phosphate (G3P) to form lysophosphatidic acid (LPA). This enzyme utilizes acyl-phosphate as fatty acyl donor, but not acyl-CoA or acyl-ACP.</text>
</comment>
<keyword evidence="1 10" id="KW-1003">Cell membrane</keyword>
<comment type="subunit">
    <text evidence="10">Probably interacts with PlsX.</text>
</comment>
<evidence type="ECO:0000256" key="8">
    <source>
        <dbReference type="ARBA" id="ARBA00023209"/>
    </source>
</evidence>
<evidence type="ECO:0000256" key="9">
    <source>
        <dbReference type="ARBA" id="ARBA00023264"/>
    </source>
</evidence>
<comment type="subcellular location">
    <subcellularLocation>
        <location evidence="10">Cell membrane</location>
        <topology evidence="10">Multi-pass membrane protein</topology>
    </subcellularLocation>
</comment>
<gene>
    <name evidence="10 11" type="primary">plsY</name>
    <name evidence="11" type="ORF">GCM10011348_33320</name>
</gene>
<dbReference type="RefSeq" id="WP_229721970.1">
    <property type="nucleotide sequence ID" value="NZ_BMLT01000008.1"/>
</dbReference>
<dbReference type="GO" id="GO:0005886">
    <property type="term" value="C:plasma membrane"/>
    <property type="evidence" value="ECO:0007669"/>
    <property type="project" value="UniProtKB-SubCell"/>
</dbReference>
<comment type="catalytic activity">
    <reaction evidence="10">
        <text>an acyl phosphate + sn-glycerol 3-phosphate = a 1-acyl-sn-glycero-3-phosphate + phosphate</text>
        <dbReference type="Rhea" id="RHEA:34075"/>
        <dbReference type="ChEBI" id="CHEBI:43474"/>
        <dbReference type="ChEBI" id="CHEBI:57597"/>
        <dbReference type="ChEBI" id="CHEBI:57970"/>
        <dbReference type="ChEBI" id="CHEBI:59918"/>
        <dbReference type="EC" id="2.3.1.275"/>
    </reaction>
</comment>
<protein>
    <recommendedName>
        <fullName evidence="10">Glycerol-3-phosphate acyltransferase</fullName>
    </recommendedName>
    <alternativeName>
        <fullName evidence="10">Acyl-PO4 G3P acyltransferase</fullName>
    </alternativeName>
    <alternativeName>
        <fullName evidence="10">Acyl-phosphate--glycerol-3-phosphate acyltransferase</fullName>
    </alternativeName>
    <alternativeName>
        <fullName evidence="10">G3P acyltransferase</fullName>
        <shortName evidence="10">GPAT</shortName>
        <ecNumber evidence="10">2.3.1.275</ecNumber>
    </alternativeName>
    <alternativeName>
        <fullName evidence="10">Lysophosphatidic acid synthase</fullName>
        <shortName evidence="10">LPA synthase</shortName>
    </alternativeName>
</protein>
<dbReference type="PANTHER" id="PTHR30309">
    <property type="entry name" value="INNER MEMBRANE PROTEIN YGIH"/>
    <property type="match status" value="1"/>
</dbReference>
<feature type="transmembrane region" description="Helical" evidence="10">
    <location>
        <begin position="85"/>
        <end position="104"/>
    </location>
</feature>
<feature type="transmembrane region" description="Helical" evidence="10">
    <location>
        <begin position="12"/>
        <end position="32"/>
    </location>
</feature>
<accession>A0A917ZMU9</accession>
<dbReference type="AlphaFoldDB" id="A0A917ZMU9"/>
<dbReference type="GO" id="GO:0043772">
    <property type="term" value="F:acyl-phosphate glycerol-3-phosphate acyltransferase activity"/>
    <property type="evidence" value="ECO:0007669"/>
    <property type="project" value="UniProtKB-UniRule"/>
</dbReference>
<keyword evidence="5 10" id="KW-1133">Transmembrane helix</keyword>
<sequence>MAESNMLTWAPLLALSYLLGCIPTAVVVCRALGIADPRRHGSGNPGATNVLRLGGPLAALLTLFGDLAKGASAVFLAYWAELTQFMAGLCGVAAVIGHLFPAFGQRHGGKGMATTFGVLLALSPSLGIVALASWVLIALLSKTASLASITTALVTPLATWLLLPGLLGAVLLISALLILRHHDNIQRLLAGEERRL</sequence>
<evidence type="ECO:0000256" key="10">
    <source>
        <dbReference type="HAMAP-Rule" id="MF_01043"/>
    </source>
</evidence>
<evidence type="ECO:0000313" key="12">
    <source>
        <dbReference type="Proteomes" id="UP000599578"/>
    </source>
</evidence>
<evidence type="ECO:0000256" key="5">
    <source>
        <dbReference type="ARBA" id="ARBA00022989"/>
    </source>
</evidence>
<evidence type="ECO:0000256" key="7">
    <source>
        <dbReference type="ARBA" id="ARBA00023136"/>
    </source>
</evidence>